<comment type="caution">
    <text evidence="1">The sequence shown here is derived from an EMBL/GenBank/DDBJ whole genome shotgun (WGS) entry which is preliminary data.</text>
</comment>
<keyword evidence="2" id="KW-1185">Reference proteome</keyword>
<protein>
    <submittedName>
        <fullName evidence="1">Uncharacterized protein</fullName>
    </submittedName>
</protein>
<proteinExistence type="predicted"/>
<dbReference type="EMBL" id="CM037027">
    <property type="protein sequence ID" value="KAH7657652.1"/>
    <property type="molecule type" value="Genomic_DNA"/>
</dbReference>
<name>A0ACB7UBL2_DIOAL</name>
<dbReference type="Proteomes" id="UP000827976">
    <property type="component" value="Chromosome 17"/>
</dbReference>
<evidence type="ECO:0000313" key="2">
    <source>
        <dbReference type="Proteomes" id="UP000827976"/>
    </source>
</evidence>
<gene>
    <name evidence="1" type="ORF">IHE45_17G035400</name>
</gene>
<sequence length="88" mass="9379">MASRLRSISRPALSFLNHSARSSSRSPCSNALTRPSAPFQRAPNGLRSLSSLLPLHSAVSSARLTSRLGFDCARSLYQGTICSSFPGV</sequence>
<organism evidence="1 2">
    <name type="scientific">Dioscorea alata</name>
    <name type="common">Purple yam</name>
    <dbReference type="NCBI Taxonomy" id="55571"/>
    <lineage>
        <taxon>Eukaryota</taxon>
        <taxon>Viridiplantae</taxon>
        <taxon>Streptophyta</taxon>
        <taxon>Embryophyta</taxon>
        <taxon>Tracheophyta</taxon>
        <taxon>Spermatophyta</taxon>
        <taxon>Magnoliopsida</taxon>
        <taxon>Liliopsida</taxon>
        <taxon>Dioscoreales</taxon>
        <taxon>Dioscoreaceae</taxon>
        <taxon>Dioscorea</taxon>
    </lineage>
</organism>
<accession>A0ACB7UBL2</accession>
<evidence type="ECO:0000313" key="1">
    <source>
        <dbReference type="EMBL" id="KAH7657652.1"/>
    </source>
</evidence>
<reference evidence="2" key="1">
    <citation type="journal article" date="2022" name="Nat. Commun.">
        <title>Chromosome evolution and the genetic basis of agronomically important traits in greater yam.</title>
        <authorList>
            <person name="Bredeson J.V."/>
            <person name="Lyons J.B."/>
            <person name="Oniyinde I.O."/>
            <person name="Okereke N.R."/>
            <person name="Kolade O."/>
            <person name="Nnabue I."/>
            <person name="Nwadili C.O."/>
            <person name="Hribova E."/>
            <person name="Parker M."/>
            <person name="Nwogha J."/>
            <person name="Shu S."/>
            <person name="Carlson J."/>
            <person name="Kariba R."/>
            <person name="Muthemba S."/>
            <person name="Knop K."/>
            <person name="Barton G.J."/>
            <person name="Sherwood A.V."/>
            <person name="Lopez-Montes A."/>
            <person name="Asiedu R."/>
            <person name="Jamnadass R."/>
            <person name="Muchugi A."/>
            <person name="Goodstein D."/>
            <person name="Egesi C.N."/>
            <person name="Featherston J."/>
            <person name="Asfaw A."/>
            <person name="Simpson G.G."/>
            <person name="Dolezel J."/>
            <person name="Hendre P.S."/>
            <person name="Van Deynze A."/>
            <person name="Kumar P.L."/>
            <person name="Obidiegwu J.E."/>
            <person name="Bhattacharjee R."/>
            <person name="Rokhsar D.S."/>
        </authorList>
    </citation>
    <scope>NUCLEOTIDE SEQUENCE [LARGE SCALE GENOMIC DNA]</scope>
    <source>
        <strain evidence="2">cv. TDa95/00328</strain>
    </source>
</reference>